<dbReference type="HOGENOM" id="CLU_1327169_0_0_1"/>
<dbReference type="KEGG" id="tpf:TPHA_0A05920"/>
<gene>
    <name evidence="1" type="primary">TPHA0A05920</name>
    <name evidence="1" type="ordered locus">TPHA_0A05920</name>
</gene>
<dbReference type="GeneID" id="11532205"/>
<organism evidence="1 2">
    <name type="scientific">Tetrapisispora phaffii (strain ATCC 24235 / CBS 4417 / NBRC 1672 / NRRL Y-8282 / UCD 70-5)</name>
    <name type="common">Yeast</name>
    <name type="synonym">Fabospora phaffii</name>
    <dbReference type="NCBI Taxonomy" id="1071381"/>
    <lineage>
        <taxon>Eukaryota</taxon>
        <taxon>Fungi</taxon>
        <taxon>Dikarya</taxon>
        <taxon>Ascomycota</taxon>
        <taxon>Saccharomycotina</taxon>
        <taxon>Saccharomycetes</taxon>
        <taxon>Saccharomycetales</taxon>
        <taxon>Saccharomycetaceae</taxon>
        <taxon>Tetrapisispora</taxon>
    </lineage>
</organism>
<dbReference type="Proteomes" id="UP000005666">
    <property type="component" value="Chromosome 1"/>
</dbReference>
<dbReference type="AlphaFoldDB" id="G8BP38"/>
<protein>
    <submittedName>
        <fullName evidence="1">Uncharacterized protein</fullName>
    </submittedName>
</protein>
<reference evidence="1 2" key="1">
    <citation type="journal article" date="2011" name="Proc. Natl. Acad. Sci. U.S.A.">
        <title>Evolutionary erosion of yeast sex chromosomes by mating-type switching accidents.</title>
        <authorList>
            <person name="Gordon J.L."/>
            <person name="Armisen D."/>
            <person name="Proux-Wera E."/>
            <person name="Oheigeartaigh S.S."/>
            <person name="Byrne K.P."/>
            <person name="Wolfe K.H."/>
        </authorList>
    </citation>
    <scope>NUCLEOTIDE SEQUENCE [LARGE SCALE GENOMIC DNA]</scope>
    <source>
        <strain evidence="2">ATCC 24235 / CBS 4417 / NBRC 1672 / NRRL Y-8282 / UCD 70-5</strain>
    </source>
</reference>
<dbReference type="RefSeq" id="XP_003684100.1">
    <property type="nucleotide sequence ID" value="XM_003684052.1"/>
</dbReference>
<evidence type="ECO:0000313" key="1">
    <source>
        <dbReference type="EMBL" id="CCE61666.1"/>
    </source>
</evidence>
<sequence length="207" mass="22656">MQTPTQTIATHKHLHLYEYISICNYTLVYIRVDKWCGIWAYGIEETYATLTENAPIPDVCAVKGPQLASAAPRADKKTRDTTYRTLNRTVRATLPGNAAKPGHGSGAVVRDSGPTCVPTTVLLSCGTGRAKWLQKRFVCHGLLPGAGAYCRREYMQRTQLHSHIGQIRQPANASGLSLTARCCVTSFGLTHRTNKPPTDSCQVGSRL</sequence>
<dbReference type="EMBL" id="HE612856">
    <property type="protein sequence ID" value="CCE61666.1"/>
    <property type="molecule type" value="Genomic_DNA"/>
</dbReference>
<name>G8BP38_TETPH</name>
<evidence type="ECO:0000313" key="2">
    <source>
        <dbReference type="Proteomes" id="UP000005666"/>
    </source>
</evidence>
<accession>G8BP38</accession>
<keyword evidence="2" id="KW-1185">Reference proteome</keyword>
<proteinExistence type="predicted"/>